<organism evidence="1 2">
    <name type="scientific">Dietzia natronolimnaea</name>
    <dbReference type="NCBI Taxonomy" id="161920"/>
    <lineage>
        <taxon>Bacteria</taxon>
        <taxon>Bacillati</taxon>
        <taxon>Actinomycetota</taxon>
        <taxon>Actinomycetes</taxon>
        <taxon>Mycobacteriales</taxon>
        <taxon>Dietziaceae</taxon>
        <taxon>Dietzia</taxon>
    </lineage>
</organism>
<keyword evidence="2" id="KW-1185">Reference proteome</keyword>
<evidence type="ECO:0000313" key="1">
    <source>
        <dbReference type="EMBL" id="PAY25001.1"/>
    </source>
</evidence>
<dbReference type="OrthoDB" id="4774928at2"/>
<protein>
    <submittedName>
        <fullName evidence="1">Uncharacterized protein</fullName>
    </submittedName>
</protein>
<gene>
    <name evidence="1" type="ORF">CEY15_00580</name>
</gene>
<proteinExistence type="predicted"/>
<name>A0A2A2WUY7_9ACTN</name>
<reference evidence="2" key="1">
    <citation type="submission" date="2017-09" db="EMBL/GenBank/DDBJ databases">
        <authorList>
            <person name="Zhang Y."/>
            <person name="Huang X."/>
            <person name="Liu J."/>
            <person name="Lu L."/>
            <person name="Peng K."/>
        </authorList>
    </citation>
    <scope>NUCLEOTIDE SEQUENCE [LARGE SCALE GENOMIC DNA]</scope>
    <source>
        <strain evidence="2">S-XJ-1</strain>
    </source>
</reference>
<comment type="caution">
    <text evidence="1">The sequence shown here is derived from an EMBL/GenBank/DDBJ whole genome shotgun (WGS) entry which is preliminary data.</text>
</comment>
<dbReference type="EMBL" id="NTGA01000001">
    <property type="protein sequence ID" value="PAY25001.1"/>
    <property type="molecule type" value="Genomic_DNA"/>
</dbReference>
<dbReference type="AlphaFoldDB" id="A0A2A2WUY7"/>
<dbReference type="Proteomes" id="UP000218810">
    <property type="component" value="Unassembled WGS sequence"/>
</dbReference>
<evidence type="ECO:0000313" key="2">
    <source>
        <dbReference type="Proteomes" id="UP000218810"/>
    </source>
</evidence>
<accession>A0A2A2WUY7</accession>
<sequence>MVPGAPVLVPELSGGAAAESAEQVDAVVAMLRAAGSGVDSVLVWGADTAGRTIGDVSSSLARWGAAAPVGRPGAPEADHEEVPDAALIAWWLLDRAGIDLPRSFVAVTGAGRLPRCASPSTLVVVVADGPASLSPRAPVPEDPRGVALDADLTGWLRNGGPLPDPGEAVAQAVGWWSRPAWLELSGLVGERAAVESISWAPFGVGYHGARWSGDHE</sequence>